<name>A0A261FMZ1_9BIFI</name>
<comment type="caution">
    <text evidence="1">The sequence shown here is derived from an EMBL/GenBank/DDBJ whole genome shotgun (WGS) entry which is preliminary data.</text>
</comment>
<reference evidence="1 2" key="1">
    <citation type="journal article" date="2017" name="BMC Genomics">
        <title>Comparative genomic and phylogenomic analyses of the Bifidobacteriaceae family.</title>
        <authorList>
            <person name="Lugli G.A."/>
            <person name="Milani C."/>
            <person name="Turroni F."/>
            <person name="Duranti S."/>
            <person name="Mancabelli L."/>
            <person name="Mangifesta M."/>
            <person name="Ferrario C."/>
            <person name="Modesto M."/>
            <person name="Mattarelli P."/>
            <person name="Jiri K."/>
            <person name="van Sinderen D."/>
            <person name="Ventura M."/>
        </authorList>
    </citation>
    <scope>NUCLEOTIDE SEQUENCE [LARGE SCALE GENOMIC DNA]</scope>
    <source>
        <strain evidence="1 2">DSM 100196</strain>
    </source>
</reference>
<keyword evidence="2" id="KW-1185">Reference proteome</keyword>
<proteinExistence type="predicted"/>
<organism evidence="1 2">
    <name type="scientific">Bifidobacterium myosotis</name>
    <dbReference type="NCBI Taxonomy" id="1630166"/>
    <lineage>
        <taxon>Bacteria</taxon>
        <taxon>Bacillati</taxon>
        <taxon>Actinomycetota</taxon>
        <taxon>Actinomycetes</taxon>
        <taxon>Bifidobacteriales</taxon>
        <taxon>Bifidobacteriaceae</taxon>
        <taxon>Bifidobacterium</taxon>
    </lineage>
</organism>
<dbReference type="EMBL" id="MWWW01000008">
    <property type="protein sequence ID" value="OZG60333.1"/>
    <property type="molecule type" value="Genomic_DNA"/>
</dbReference>
<protein>
    <submittedName>
        <fullName evidence="1">Uncharacterized protein</fullName>
    </submittedName>
</protein>
<evidence type="ECO:0000313" key="1">
    <source>
        <dbReference type="EMBL" id="OZG60333.1"/>
    </source>
</evidence>
<dbReference type="Proteomes" id="UP000216871">
    <property type="component" value="Unassembled WGS sequence"/>
</dbReference>
<accession>A0A261FMZ1</accession>
<sequence>MAVWWGMRDDDPAYGYTYRVEWSEEQLAYVSSCVEYPEVGPVPAADGEEGLRWLIHLVSERVKADGDAARTPASSRGTLRRFEDAESMLAPLLVRVSLLAYRAKRDGDERGYRDYTGEWHALREGRETIESYEFARMDEAAEAWGRRMQELEPVAWPDPDARARVHAALAGNPRKDDGDFVKDRMERYACTQSLWPLEDMEDWELAERFYDKQNDLSAKLIALGYRCSADMDDYGWVPDDVPALRRYYRRLLFDLDDEYNRNSRLNTPRETTIRLAHQWARDNFVYGTVLKVIDPSGDSTDTWHHRHDFTEDDRQRVLAGEISMPLLRHLLTGHNTRRMLDTALRRHWPWAGPLYDLPDGWKLGLGAELVRDMQTIIDAGLGGFRINLAEARFGQMRITWGCDAGDEDTDGGSEAVSLAAAMDALLFLYQLVSIHVCSQCGRFAAMRYTREGMLPVCAECLKQDDPKPELLDESAKEASQPAEPIRDTIVYDTDTGKGTRPTDVLRSDARFRGLNIFRLMDQADAVRHEG</sequence>
<dbReference type="AlphaFoldDB" id="A0A261FMZ1"/>
<gene>
    <name evidence="1" type="ORF">BMYO_0794</name>
</gene>
<evidence type="ECO:0000313" key="2">
    <source>
        <dbReference type="Proteomes" id="UP000216871"/>
    </source>
</evidence>